<evidence type="ECO:0000256" key="1">
    <source>
        <dbReference type="ARBA" id="ARBA00023239"/>
    </source>
</evidence>
<dbReference type="RefSeq" id="WP_176867654.1">
    <property type="nucleotide sequence ID" value="NZ_JABXWT010000036.1"/>
</dbReference>
<sequence>MSLPATETLTDSKVIDAIPALEAVDLMLNVQVDALGAVRKAGPALVLGADCMAKAIRSKNSIIYVAAGSSGLMALADACELPGTFGISPDLVKIHMAGGVPVDGRMPGATEDDTKAAKDVARSVSPGDALIVLSASGTTPYALQAALSAKERGATVIGIANNRDAPLLEHSDVAIHLETPSEVIAGSTRMGAGTAQKVALNLMSSLMGANLGHVYQGMMVNLVADNAKLTKRAAYIVSHIASVSQDEADRALRQSNGHVKTAILVAGGLSPSAASTLLNTYYGHLGPCLQSLSSNQDAIE</sequence>
<keyword evidence="2" id="KW-0119">Carbohydrate metabolism</keyword>
<dbReference type="EMBL" id="JABXWT010000036">
    <property type="protein sequence ID" value="NVO58613.1"/>
    <property type="molecule type" value="Genomic_DNA"/>
</dbReference>
<evidence type="ECO:0000313" key="5">
    <source>
        <dbReference type="Proteomes" id="UP000630805"/>
    </source>
</evidence>
<gene>
    <name evidence="4" type="ORF">HW561_22815</name>
</gene>
<evidence type="ECO:0000259" key="3">
    <source>
        <dbReference type="PROSITE" id="PS51464"/>
    </source>
</evidence>
<name>A0ABX2PWN2_9RHOB</name>
<dbReference type="PANTHER" id="PTHR10088">
    <property type="entry name" value="GLUCOKINASE REGULATORY PROTEIN"/>
    <property type="match status" value="1"/>
</dbReference>
<dbReference type="Gene3D" id="1.10.8.1080">
    <property type="match status" value="1"/>
</dbReference>
<keyword evidence="5" id="KW-1185">Reference proteome</keyword>
<dbReference type="Pfam" id="PF13580">
    <property type="entry name" value="SIS_2"/>
    <property type="match status" value="1"/>
</dbReference>
<accession>A0ABX2PWN2</accession>
<keyword evidence="1" id="KW-0456">Lyase</keyword>
<evidence type="ECO:0000313" key="4">
    <source>
        <dbReference type="EMBL" id="NVO58613.1"/>
    </source>
</evidence>
<dbReference type="InterPro" id="IPR046348">
    <property type="entry name" value="SIS_dom_sf"/>
</dbReference>
<dbReference type="Proteomes" id="UP000630805">
    <property type="component" value="Unassembled WGS sequence"/>
</dbReference>
<dbReference type="InterPro" id="IPR005488">
    <property type="entry name" value="Etherase_MurQ"/>
</dbReference>
<dbReference type="Gene3D" id="3.40.50.10490">
    <property type="entry name" value="Glucose-6-phosphate isomerase like protein, domain 1"/>
    <property type="match status" value="1"/>
</dbReference>
<dbReference type="PANTHER" id="PTHR10088:SF4">
    <property type="entry name" value="GLUCOKINASE REGULATORY PROTEIN"/>
    <property type="match status" value="1"/>
</dbReference>
<dbReference type="InterPro" id="IPR040190">
    <property type="entry name" value="MURQ/GCKR"/>
</dbReference>
<dbReference type="NCBIfam" id="NF003915">
    <property type="entry name" value="PRK05441.1"/>
    <property type="match status" value="1"/>
</dbReference>
<feature type="domain" description="SIS" evidence="3">
    <location>
        <begin position="52"/>
        <end position="214"/>
    </location>
</feature>
<comment type="caution">
    <text evidence="4">The sequence shown here is derived from an EMBL/GenBank/DDBJ whole genome shotgun (WGS) entry which is preliminary data.</text>
</comment>
<proteinExistence type="predicted"/>
<evidence type="ECO:0000256" key="2">
    <source>
        <dbReference type="ARBA" id="ARBA00023277"/>
    </source>
</evidence>
<dbReference type="InterPro" id="IPR001347">
    <property type="entry name" value="SIS_dom"/>
</dbReference>
<dbReference type="CDD" id="cd05007">
    <property type="entry name" value="SIS_Etherase"/>
    <property type="match status" value="1"/>
</dbReference>
<organism evidence="4 5">
    <name type="scientific">Ruegeria haliotis</name>
    <dbReference type="NCBI Taxonomy" id="2747601"/>
    <lineage>
        <taxon>Bacteria</taxon>
        <taxon>Pseudomonadati</taxon>
        <taxon>Pseudomonadota</taxon>
        <taxon>Alphaproteobacteria</taxon>
        <taxon>Rhodobacterales</taxon>
        <taxon>Roseobacteraceae</taxon>
        <taxon>Ruegeria</taxon>
    </lineage>
</organism>
<reference evidence="4 5" key="1">
    <citation type="submission" date="2020-06" db="EMBL/GenBank/DDBJ databases">
        <authorList>
            <person name="Cao W.R."/>
        </authorList>
    </citation>
    <scope>NUCLEOTIDE SEQUENCE [LARGE SCALE GENOMIC DNA]</scope>
    <source>
        <strain evidence="4 5">B1Z28</strain>
    </source>
</reference>
<dbReference type="PROSITE" id="PS51464">
    <property type="entry name" value="SIS"/>
    <property type="match status" value="1"/>
</dbReference>
<protein>
    <submittedName>
        <fullName evidence="4">N-acetylmuramic acid 6-phosphate etherase</fullName>
    </submittedName>
</protein>
<dbReference type="SUPFAM" id="SSF53697">
    <property type="entry name" value="SIS domain"/>
    <property type="match status" value="1"/>
</dbReference>